<dbReference type="InterPro" id="IPR003593">
    <property type="entry name" value="AAA+_ATPase"/>
</dbReference>
<evidence type="ECO:0000256" key="1">
    <source>
        <dbReference type="ARBA" id="ARBA00001946"/>
    </source>
</evidence>
<dbReference type="GO" id="GO:0016887">
    <property type="term" value="F:ATP hydrolysis activity"/>
    <property type="evidence" value="ECO:0007669"/>
    <property type="project" value="InterPro"/>
</dbReference>
<accession>A0A2K1LB15</accession>
<dbReference type="GeneID" id="112289134"/>
<dbReference type="Gene3D" id="3.40.50.300">
    <property type="entry name" value="P-loop containing nucleotide triphosphate hydrolases"/>
    <property type="match status" value="1"/>
</dbReference>
<dbReference type="PaxDb" id="3218-PP1S28_198V6.1"/>
<dbReference type="SUPFAM" id="SSF52540">
    <property type="entry name" value="P-loop containing nucleoside triphosphate hydrolases"/>
    <property type="match status" value="1"/>
</dbReference>
<dbReference type="Gramene" id="Pp3c1_35560V3.2">
    <property type="protein sequence ID" value="Pp3c1_35560V3.2"/>
    <property type="gene ID" value="Pp3c1_35560"/>
</dbReference>
<feature type="region of interest" description="Disordered" evidence="6">
    <location>
        <begin position="472"/>
        <end position="517"/>
    </location>
</feature>
<evidence type="ECO:0000256" key="2">
    <source>
        <dbReference type="ARBA" id="ARBA00007448"/>
    </source>
</evidence>
<dbReference type="STRING" id="3218.A0A2K1LB15"/>
<dbReference type="Pfam" id="PF00004">
    <property type="entry name" value="AAA"/>
    <property type="match status" value="1"/>
</dbReference>
<reference evidence="9" key="3">
    <citation type="submission" date="2020-12" db="UniProtKB">
        <authorList>
            <consortium name="EnsemblPlants"/>
        </authorList>
    </citation>
    <scope>IDENTIFICATION</scope>
</reference>
<keyword evidence="10" id="KW-1185">Reference proteome</keyword>
<feature type="compositionally biased region" description="Basic and acidic residues" evidence="6">
    <location>
        <begin position="309"/>
        <end position="319"/>
    </location>
</feature>
<dbReference type="InterPro" id="IPR027417">
    <property type="entry name" value="P-loop_NTPase"/>
</dbReference>
<evidence type="ECO:0000313" key="9">
    <source>
        <dbReference type="EnsemblPlants" id="Pp3c1_35560V3.1"/>
    </source>
</evidence>
<dbReference type="GO" id="GO:0006950">
    <property type="term" value="P:response to stress"/>
    <property type="evidence" value="ECO:0007669"/>
    <property type="project" value="UniProtKB-ARBA"/>
</dbReference>
<keyword evidence="5" id="KW-0547">Nucleotide-binding</keyword>
<dbReference type="EMBL" id="ABEU02000001">
    <property type="protein sequence ID" value="PNR63219.1"/>
    <property type="molecule type" value="Genomic_DNA"/>
</dbReference>
<dbReference type="PROSITE" id="PS00674">
    <property type="entry name" value="AAA"/>
    <property type="match status" value="1"/>
</dbReference>
<sequence>MQGAGSMEFWTFWAAMLGVLGFFRNILSKEYGNTFDSWLHRAITYFSPYAFFDIPEFEGAGGNEIYEFVQSYLSSSTASDAQHVNLCRPKNASQNTFSPAPHETVEDTFMGTKVWWSHSVNLLQSTRFNFSGVPNDEKRKYTLKIRKKDRDRLLEPYVQHIMDAAKSIKERSRDRLLYTNIKGSNYFRKKSWEAVPFKHPSTFDTLAMDPELKEDIKNDLLEFTQGKEFYQRAGKPWKRGYLLYGPPGTGKSSMIAAIANFLQYDIYDMELTEVTSNSELRQLLIQTTNRSVVVIEDIDCSADLAERAKARKESDKKNPETGLGRGRSDQDEGSRVTLSGLLNFTDGLWSCCGSERIIIFTTNHVEKLDKALLRAGRMDRHILMSWCEYPAFRTLAANNLGLEWHDLFPEIENAIAGKAISPADVSELLLKKKRNPTAALEGLLEVLGKAPLSEEKPVMKIDLDELQLTEAIAIDDDAADEPTSSADSSAVESRIEPSHANGEPTPASAATEDPKTE</sequence>
<evidence type="ECO:0000313" key="10">
    <source>
        <dbReference type="Proteomes" id="UP000006727"/>
    </source>
</evidence>
<evidence type="ECO:0000313" key="8">
    <source>
        <dbReference type="EMBL" id="PNR63219.1"/>
    </source>
</evidence>
<dbReference type="InterPro" id="IPR025753">
    <property type="entry name" value="AAA_N_dom"/>
</dbReference>
<evidence type="ECO:0000256" key="4">
    <source>
        <dbReference type="ARBA" id="ARBA00049360"/>
    </source>
</evidence>
<dbReference type="InterPro" id="IPR050747">
    <property type="entry name" value="Mitochondrial_chaperone_BCS1"/>
</dbReference>
<dbReference type="PANTHER" id="PTHR23070">
    <property type="entry name" value="BCS1 AAA-TYPE ATPASE"/>
    <property type="match status" value="1"/>
</dbReference>
<dbReference type="AlphaFoldDB" id="A0A2K1LB15"/>
<evidence type="ECO:0000256" key="3">
    <source>
        <dbReference type="ARBA" id="ARBA00022842"/>
    </source>
</evidence>
<organism evidence="8">
    <name type="scientific">Physcomitrium patens</name>
    <name type="common">Spreading-leaved earth moss</name>
    <name type="synonym">Physcomitrella patens</name>
    <dbReference type="NCBI Taxonomy" id="3218"/>
    <lineage>
        <taxon>Eukaryota</taxon>
        <taxon>Viridiplantae</taxon>
        <taxon>Streptophyta</taxon>
        <taxon>Embryophyta</taxon>
        <taxon>Bryophyta</taxon>
        <taxon>Bryophytina</taxon>
        <taxon>Bryopsida</taxon>
        <taxon>Funariidae</taxon>
        <taxon>Funariales</taxon>
        <taxon>Funariaceae</taxon>
        <taxon>Physcomitrium</taxon>
    </lineage>
</organism>
<dbReference type="Gene3D" id="6.10.280.40">
    <property type="match status" value="1"/>
</dbReference>
<proteinExistence type="inferred from homology"/>
<dbReference type="KEGG" id="ppp:112289134"/>
<comment type="cofactor">
    <cofactor evidence="1">
        <name>Mg(2+)</name>
        <dbReference type="ChEBI" id="CHEBI:18420"/>
    </cofactor>
</comment>
<feature type="region of interest" description="Disordered" evidence="6">
    <location>
        <begin position="309"/>
        <end position="333"/>
    </location>
</feature>
<dbReference type="Gramene" id="Pp3c1_35560V3.1">
    <property type="protein sequence ID" value="Pp3c1_35560V3.1"/>
    <property type="gene ID" value="Pp3c1_35560"/>
</dbReference>
<gene>
    <name evidence="9" type="primary">LOC112289134</name>
    <name evidence="8" type="ORF">PHYPA_001644</name>
</gene>
<dbReference type="CDD" id="cd19510">
    <property type="entry name" value="RecA-like_BCS1"/>
    <property type="match status" value="1"/>
</dbReference>
<dbReference type="Proteomes" id="UP000006727">
    <property type="component" value="Chromosome 1"/>
</dbReference>
<dbReference type="InterPro" id="IPR003959">
    <property type="entry name" value="ATPase_AAA_core"/>
</dbReference>
<dbReference type="RefSeq" id="XP_024389866.1">
    <property type="nucleotide sequence ID" value="XM_024534098.2"/>
</dbReference>
<dbReference type="InterPro" id="IPR058017">
    <property type="entry name" value="At3g28540-like_C"/>
</dbReference>
<dbReference type="Pfam" id="PF25568">
    <property type="entry name" value="AAA_lid_At3g28540"/>
    <property type="match status" value="1"/>
</dbReference>
<evidence type="ECO:0000256" key="6">
    <source>
        <dbReference type="SAM" id="MobiDB-lite"/>
    </source>
</evidence>
<dbReference type="FunCoup" id="A0A2K1LB15">
    <property type="interactions" value="1699"/>
</dbReference>
<dbReference type="SMART" id="SM00382">
    <property type="entry name" value="AAA"/>
    <property type="match status" value="1"/>
</dbReference>
<dbReference type="GO" id="GO:0005524">
    <property type="term" value="F:ATP binding"/>
    <property type="evidence" value="ECO:0007669"/>
    <property type="project" value="UniProtKB-KW"/>
</dbReference>
<evidence type="ECO:0000259" key="7">
    <source>
        <dbReference type="SMART" id="SM00382"/>
    </source>
</evidence>
<evidence type="ECO:0000256" key="5">
    <source>
        <dbReference type="RuleBase" id="RU003651"/>
    </source>
</evidence>
<name>A0A2K1LB15_PHYPA</name>
<keyword evidence="3" id="KW-0460">Magnesium</keyword>
<dbReference type="EnsemblPlants" id="Pp3c1_35560V3.1">
    <property type="protein sequence ID" value="Pp3c1_35560V3.1"/>
    <property type="gene ID" value="Pp3c1_35560"/>
</dbReference>
<reference evidence="8 10" key="1">
    <citation type="journal article" date="2008" name="Science">
        <title>The Physcomitrella genome reveals evolutionary insights into the conquest of land by plants.</title>
        <authorList>
            <person name="Rensing S."/>
            <person name="Lang D."/>
            <person name="Zimmer A."/>
            <person name="Terry A."/>
            <person name="Salamov A."/>
            <person name="Shapiro H."/>
            <person name="Nishiyama T."/>
            <person name="Perroud P.-F."/>
            <person name="Lindquist E."/>
            <person name="Kamisugi Y."/>
            <person name="Tanahashi T."/>
            <person name="Sakakibara K."/>
            <person name="Fujita T."/>
            <person name="Oishi K."/>
            <person name="Shin-I T."/>
            <person name="Kuroki Y."/>
            <person name="Toyoda A."/>
            <person name="Suzuki Y."/>
            <person name="Hashimoto A."/>
            <person name="Yamaguchi K."/>
            <person name="Sugano A."/>
            <person name="Kohara Y."/>
            <person name="Fujiyama A."/>
            <person name="Anterola A."/>
            <person name="Aoki S."/>
            <person name="Ashton N."/>
            <person name="Barbazuk W.B."/>
            <person name="Barker E."/>
            <person name="Bennetzen J."/>
            <person name="Bezanilla M."/>
            <person name="Blankenship R."/>
            <person name="Cho S.H."/>
            <person name="Dutcher S."/>
            <person name="Estelle M."/>
            <person name="Fawcett J.A."/>
            <person name="Gundlach H."/>
            <person name="Hanada K."/>
            <person name="Heyl A."/>
            <person name="Hicks K.A."/>
            <person name="Hugh J."/>
            <person name="Lohr M."/>
            <person name="Mayer K."/>
            <person name="Melkozernov A."/>
            <person name="Murata T."/>
            <person name="Nelson D."/>
            <person name="Pils B."/>
            <person name="Prigge M."/>
            <person name="Reiss B."/>
            <person name="Renner T."/>
            <person name="Rombauts S."/>
            <person name="Rushton P."/>
            <person name="Sanderfoot A."/>
            <person name="Schween G."/>
            <person name="Shiu S.-H."/>
            <person name="Stueber K."/>
            <person name="Theodoulou F.L."/>
            <person name="Tu H."/>
            <person name="Van de Peer Y."/>
            <person name="Verrier P.J."/>
            <person name="Waters E."/>
            <person name="Wood A."/>
            <person name="Yang L."/>
            <person name="Cove D."/>
            <person name="Cuming A."/>
            <person name="Hasebe M."/>
            <person name="Lucas S."/>
            <person name="Mishler D.B."/>
            <person name="Reski R."/>
            <person name="Grigoriev I."/>
            <person name="Quatrano R.S."/>
            <person name="Boore J.L."/>
        </authorList>
    </citation>
    <scope>NUCLEOTIDE SEQUENCE [LARGE SCALE GENOMIC DNA]</scope>
    <source>
        <strain evidence="9 10">cv. Gransden 2004</strain>
    </source>
</reference>
<keyword evidence="5" id="KW-0067">ATP-binding</keyword>
<dbReference type="Pfam" id="PF14363">
    <property type="entry name" value="AAA_assoc"/>
    <property type="match status" value="1"/>
</dbReference>
<protein>
    <recommendedName>
        <fullName evidence="7">AAA+ ATPase domain-containing protein</fullName>
    </recommendedName>
</protein>
<dbReference type="InterPro" id="IPR003960">
    <property type="entry name" value="ATPase_AAA_CS"/>
</dbReference>
<comment type="catalytic activity">
    <reaction evidence="4">
        <text>ATP + H2O = ADP + phosphate + H(+)</text>
        <dbReference type="Rhea" id="RHEA:13065"/>
        <dbReference type="ChEBI" id="CHEBI:15377"/>
        <dbReference type="ChEBI" id="CHEBI:15378"/>
        <dbReference type="ChEBI" id="CHEBI:30616"/>
        <dbReference type="ChEBI" id="CHEBI:43474"/>
        <dbReference type="ChEBI" id="CHEBI:456216"/>
    </reaction>
</comment>
<comment type="similarity">
    <text evidence="2">Belongs to the AAA ATPase family. BCS1 subfamily.</text>
</comment>
<reference evidence="8 10" key="2">
    <citation type="journal article" date="2018" name="Plant J.">
        <title>The Physcomitrella patens chromosome-scale assembly reveals moss genome structure and evolution.</title>
        <authorList>
            <person name="Lang D."/>
            <person name="Ullrich K.K."/>
            <person name="Murat F."/>
            <person name="Fuchs J."/>
            <person name="Jenkins J."/>
            <person name="Haas F.B."/>
            <person name="Piednoel M."/>
            <person name="Gundlach H."/>
            <person name="Van Bel M."/>
            <person name="Meyberg R."/>
            <person name="Vives C."/>
            <person name="Morata J."/>
            <person name="Symeonidi A."/>
            <person name="Hiss M."/>
            <person name="Muchero W."/>
            <person name="Kamisugi Y."/>
            <person name="Saleh O."/>
            <person name="Blanc G."/>
            <person name="Decker E.L."/>
            <person name="van Gessel N."/>
            <person name="Grimwood J."/>
            <person name="Hayes R.D."/>
            <person name="Graham S.W."/>
            <person name="Gunter L.E."/>
            <person name="McDaniel S.F."/>
            <person name="Hoernstein S.N.W."/>
            <person name="Larsson A."/>
            <person name="Li F.W."/>
            <person name="Perroud P.F."/>
            <person name="Phillips J."/>
            <person name="Ranjan P."/>
            <person name="Rokshar D.S."/>
            <person name="Rothfels C.J."/>
            <person name="Schneider L."/>
            <person name="Shu S."/>
            <person name="Stevenson D.W."/>
            <person name="Thummler F."/>
            <person name="Tillich M."/>
            <person name="Villarreal Aguilar J.C."/>
            <person name="Widiez T."/>
            <person name="Wong G.K."/>
            <person name="Wymore A."/>
            <person name="Zhang Y."/>
            <person name="Zimmer A.D."/>
            <person name="Quatrano R.S."/>
            <person name="Mayer K.F.X."/>
            <person name="Goodstein D."/>
            <person name="Casacuberta J.M."/>
            <person name="Vandepoele K."/>
            <person name="Reski R."/>
            <person name="Cuming A.C."/>
            <person name="Tuskan G.A."/>
            <person name="Maumus F."/>
            <person name="Salse J."/>
            <person name="Schmutz J."/>
            <person name="Rensing S.A."/>
        </authorList>
    </citation>
    <scope>NUCLEOTIDE SEQUENCE [LARGE SCALE GENOMIC DNA]</scope>
    <source>
        <strain evidence="9 10">cv. Gransden 2004</strain>
    </source>
</reference>
<feature type="compositionally biased region" description="Polar residues" evidence="6">
    <location>
        <begin position="482"/>
        <end position="491"/>
    </location>
</feature>
<feature type="domain" description="AAA+ ATPase" evidence="7">
    <location>
        <begin position="237"/>
        <end position="388"/>
    </location>
</feature>
<dbReference type="OrthoDB" id="10251412at2759"/>
<dbReference type="EnsemblPlants" id="Pp3c1_35560V3.2">
    <property type="protein sequence ID" value="Pp3c1_35560V3.2"/>
    <property type="gene ID" value="Pp3c1_35560"/>
</dbReference>